<dbReference type="GO" id="GO:0008270">
    <property type="term" value="F:zinc ion binding"/>
    <property type="evidence" value="ECO:0007669"/>
    <property type="project" value="UniProtKB-KW"/>
</dbReference>
<proteinExistence type="predicted"/>
<feature type="compositionally biased region" description="Gly residues" evidence="8">
    <location>
        <begin position="166"/>
        <end position="191"/>
    </location>
</feature>
<dbReference type="PROSITE" id="PS50103">
    <property type="entry name" value="ZF_C3H1"/>
    <property type="match status" value="1"/>
</dbReference>
<dbReference type="FunFam" id="1.20.1390.10:FF:000007">
    <property type="entry name" value="CCCH zinc finger and RRM domain protein"/>
    <property type="match status" value="1"/>
</dbReference>
<feature type="compositionally biased region" description="Low complexity" evidence="8">
    <location>
        <begin position="727"/>
        <end position="744"/>
    </location>
</feature>
<dbReference type="InterPro" id="IPR002483">
    <property type="entry name" value="PWI_dom"/>
</dbReference>
<keyword evidence="12" id="KW-1185">Reference proteome</keyword>
<evidence type="ECO:0000256" key="6">
    <source>
        <dbReference type="PROSITE-ProRule" id="PRU00176"/>
    </source>
</evidence>
<feature type="domain" description="RRM" evidence="9">
    <location>
        <begin position="337"/>
        <end position="409"/>
    </location>
</feature>
<dbReference type="Proteomes" id="UP001174694">
    <property type="component" value="Unassembled WGS sequence"/>
</dbReference>
<dbReference type="EMBL" id="JANBVO010000035">
    <property type="protein sequence ID" value="KAJ9137329.1"/>
    <property type="molecule type" value="Genomic_DNA"/>
</dbReference>
<keyword evidence="3 7" id="KW-0862">Zinc</keyword>
<feature type="region of interest" description="Disordered" evidence="8">
    <location>
        <begin position="105"/>
        <end position="191"/>
    </location>
</feature>
<evidence type="ECO:0000313" key="12">
    <source>
        <dbReference type="Proteomes" id="UP001174694"/>
    </source>
</evidence>
<feature type="compositionally biased region" description="Basic and acidic residues" evidence="8">
    <location>
        <begin position="457"/>
        <end position="483"/>
    </location>
</feature>
<evidence type="ECO:0000256" key="3">
    <source>
        <dbReference type="ARBA" id="ARBA00022833"/>
    </source>
</evidence>
<evidence type="ECO:0000259" key="9">
    <source>
        <dbReference type="PROSITE" id="PS50102"/>
    </source>
</evidence>
<organism evidence="11 12">
    <name type="scientific">Pleurostoma richardsiae</name>
    <dbReference type="NCBI Taxonomy" id="41990"/>
    <lineage>
        <taxon>Eukaryota</taxon>
        <taxon>Fungi</taxon>
        <taxon>Dikarya</taxon>
        <taxon>Ascomycota</taxon>
        <taxon>Pezizomycotina</taxon>
        <taxon>Sordariomycetes</taxon>
        <taxon>Sordariomycetidae</taxon>
        <taxon>Calosphaeriales</taxon>
        <taxon>Pleurostomataceae</taxon>
        <taxon>Pleurostoma</taxon>
    </lineage>
</organism>
<feature type="region of interest" description="Disordered" evidence="8">
    <location>
        <begin position="220"/>
        <end position="239"/>
    </location>
</feature>
<keyword evidence="4 6" id="KW-0694">RNA-binding</keyword>
<evidence type="ECO:0000256" key="2">
    <source>
        <dbReference type="ARBA" id="ARBA00022771"/>
    </source>
</evidence>
<dbReference type="CDD" id="cd12257">
    <property type="entry name" value="RRM1_RBM26_like"/>
    <property type="match status" value="1"/>
</dbReference>
<accession>A0AA38VKB4</accession>
<dbReference type="GO" id="GO:0003723">
    <property type="term" value="F:RNA binding"/>
    <property type="evidence" value="ECO:0007669"/>
    <property type="project" value="UniProtKB-UniRule"/>
</dbReference>
<feature type="region of interest" description="Disordered" evidence="8">
    <location>
        <begin position="512"/>
        <end position="541"/>
    </location>
</feature>
<feature type="compositionally biased region" description="Low complexity" evidence="8">
    <location>
        <begin position="706"/>
        <end position="715"/>
    </location>
</feature>
<sequence>MLFPEEDAPLLKAWIVKRLENTSDADADVLADYVLALLRHDGSIEDVRKLCEEEIPDFLKEDTSVFVNDVFQAIRYKSYLPGAPPPPKEQPPPAQLQFLGLATPSFPQAAPLGPAQNGSKKRSFQETGDADSQTGREMQFSGGGRSFKQPRRGGRGGRNDDATRGAGRGAPGGGYFPGGRGPASGYPPGQGGLWQFDPGNPLEGMMKMEQLGIPLPALPDMPQQQFQTQRSPQQRRRGRCRDYDIKGYCARGQNCMFEHGPSSMYIPPAQVPGAGEEYDPNSASMMMTDFNSQMPPPLPFHPNGQNNGPGRDNRQGGKRTKRAPFSADGPVHDRTKSTIVVENIPEEHFSEEEVRGFFSQFGKITDVSMQPYKRLAIVKYEKWGQANAAFRSPKVIFDNRFVKVFWYKEDGGKSLPPSTPLSGSFSNGNKNGSTPANGAGQAMSTGSAPDNEVDMEEFTRKQEEAQKQHEEKMRKKEEVERQRQELEKRQKELLAKQQEERQKLLAKLAAAAAGTKKEGGDGENDVTMKDDGTGKKPTSQTEALRAQLALLEEEAKMLGLDPNAAAADETSQWSGGYRGRGRGGSYRARGGFAPRAAFRGAFRGRGGGAAAYAAFSLDNRPRKVAVTGLDFTTAERDEALRQHLFSIGEFTDIQETPGVTQITFKDRKTAEKFYHSLTPAKEIPGVSGPVEFAWVNNTAGGPIPTASATAASDGGSTAGAGAGAPGNGTAKQAAAADVAMSGSAANGGADKTPAGTAAPQQQHQEHAEMDYDVADENDWGID</sequence>
<gene>
    <name evidence="11" type="ORF">NKR23_g9292</name>
</gene>
<dbReference type="GO" id="GO:0005634">
    <property type="term" value="C:nucleus"/>
    <property type="evidence" value="ECO:0007669"/>
    <property type="project" value="TreeGrafter"/>
</dbReference>
<protein>
    <submittedName>
        <fullName evidence="11">RNA recognition motif-containing protein</fullName>
    </submittedName>
</protein>
<dbReference type="InterPro" id="IPR012677">
    <property type="entry name" value="Nucleotide-bd_a/b_plait_sf"/>
</dbReference>
<feature type="compositionally biased region" description="Acidic residues" evidence="8">
    <location>
        <begin position="770"/>
        <end position="782"/>
    </location>
</feature>
<dbReference type="Gene3D" id="3.30.70.330">
    <property type="match status" value="1"/>
</dbReference>
<evidence type="ECO:0000256" key="1">
    <source>
        <dbReference type="ARBA" id="ARBA00022723"/>
    </source>
</evidence>
<evidence type="ECO:0000256" key="8">
    <source>
        <dbReference type="SAM" id="MobiDB-lite"/>
    </source>
</evidence>
<keyword evidence="1 7" id="KW-0479">Metal-binding</keyword>
<comment type="function">
    <text evidence="5">May be involved in the turnover of nuclear polyadenylated (pA+) RNA.</text>
</comment>
<dbReference type="FunFam" id="3.30.70.330:FF:000647">
    <property type="entry name" value="CCCH zinc finger and RRM domain protein"/>
    <property type="match status" value="1"/>
</dbReference>
<feature type="zinc finger region" description="C3H1-type" evidence="7">
    <location>
        <begin position="234"/>
        <end position="262"/>
    </location>
</feature>
<feature type="compositionally biased region" description="Basic and acidic residues" evidence="8">
    <location>
        <begin position="515"/>
        <end position="534"/>
    </location>
</feature>
<dbReference type="InterPro" id="IPR000571">
    <property type="entry name" value="Znf_CCCH"/>
</dbReference>
<name>A0AA38VKB4_9PEZI</name>
<dbReference type="PROSITE" id="PS50102">
    <property type="entry name" value="RRM"/>
    <property type="match status" value="1"/>
</dbReference>
<feature type="region of interest" description="Disordered" evidence="8">
    <location>
        <begin position="413"/>
        <end position="483"/>
    </location>
</feature>
<evidence type="ECO:0000259" key="10">
    <source>
        <dbReference type="PROSITE" id="PS50103"/>
    </source>
</evidence>
<dbReference type="PANTHER" id="PTHR14398:SF0">
    <property type="entry name" value="ZINC FINGER PROTEIN SWM"/>
    <property type="match status" value="1"/>
</dbReference>
<dbReference type="SMART" id="SM00360">
    <property type="entry name" value="RRM"/>
    <property type="match status" value="1"/>
</dbReference>
<evidence type="ECO:0000256" key="5">
    <source>
        <dbReference type="ARBA" id="ARBA00043866"/>
    </source>
</evidence>
<feature type="compositionally biased region" description="Gly residues" evidence="8">
    <location>
        <begin position="716"/>
        <end position="726"/>
    </location>
</feature>
<dbReference type="PANTHER" id="PTHR14398">
    <property type="entry name" value="RNA RECOGNITION RRM/RNP DOMAIN"/>
    <property type="match status" value="1"/>
</dbReference>
<feature type="compositionally biased region" description="Low complexity" evidence="8">
    <location>
        <begin position="223"/>
        <end position="232"/>
    </location>
</feature>
<dbReference type="SUPFAM" id="SSF54928">
    <property type="entry name" value="RNA-binding domain, RBD"/>
    <property type="match status" value="1"/>
</dbReference>
<dbReference type="InterPro" id="IPR036855">
    <property type="entry name" value="Znf_CCCH_sf"/>
</dbReference>
<comment type="caution">
    <text evidence="11">The sequence shown here is derived from an EMBL/GenBank/DDBJ whole genome shotgun (WGS) entry which is preliminary data.</text>
</comment>
<evidence type="ECO:0000313" key="11">
    <source>
        <dbReference type="EMBL" id="KAJ9137329.1"/>
    </source>
</evidence>
<feature type="region of interest" description="Disordered" evidence="8">
    <location>
        <begin position="292"/>
        <end position="332"/>
    </location>
</feature>
<feature type="domain" description="C3H1-type" evidence="10">
    <location>
        <begin position="234"/>
        <end position="262"/>
    </location>
</feature>
<evidence type="ECO:0000256" key="4">
    <source>
        <dbReference type="ARBA" id="ARBA00022884"/>
    </source>
</evidence>
<feature type="compositionally biased region" description="Low complexity" evidence="8">
    <location>
        <begin position="422"/>
        <end position="433"/>
    </location>
</feature>
<dbReference type="Pfam" id="PF00076">
    <property type="entry name" value="RRM_1"/>
    <property type="match status" value="1"/>
</dbReference>
<reference evidence="11" key="1">
    <citation type="submission" date="2022-07" db="EMBL/GenBank/DDBJ databases">
        <title>Fungi with potential for degradation of polypropylene.</title>
        <authorList>
            <person name="Gostincar C."/>
        </authorList>
    </citation>
    <scope>NUCLEOTIDE SEQUENCE</scope>
    <source>
        <strain evidence="11">EXF-13308</strain>
    </source>
</reference>
<dbReference type="AlphaFoldDB" id="A0AA38VKB4"/>
<keyword evidence="2 7" id="KW-0863">Zinc-finger</keyword>
<dbReference type="InterPro" id="IPR045137">
    <property type="entry name" value="RBM26/27"/>
</dbReference>
<feature type="region of interest" description="Disordered" evidence="8">
    <location>
        <begin position="706"/>
        <end position="782"/>
    </location>
</feature>
<dbReference type="InterPro" id="IPR000504">
    <property type="entry name" value="RRM_dom"/>
</dbReference>
<evidence type="ECO:0000256" key="7">
    <source>
        <dbReference type="PROSITE-ProRule" id="PRU00723"/>
    </source>
</evidence>
<dbReference type="InterPro" id="IPR035979">
    <property type="entry name" value="RBD_domain_sf"/>
</dbReference>
<dbReference type="Gene3D" id="1.20.1390.10">
    <property type="entry name" value="PWI domain"/>
    <property type="match status" value="1"/>
</dbReference>
<dbReference type="Pfam" id="PF01480">
    <property type="entry name" value="PWI"/>
    <property type="match status" value="1"/>
</dbReference>
<dbReference type="SUPFAM" id="SSF90229">
    <property type="entry name" value="CCCH zinc finger"/>
    <property type="match status" value="1"/>
</dbReference>